<sequence>MAVEEHKKNDEAAIQRLLDDCIRSLHDKNIEGIMSLYAPEVVSFDIVPPLRYIGADAFRNVWEETFSSFQGPIGYEIHDLSITVGDDVAFTHSLNRISGTMNTGQKTDLWLRWTACFRKINGKWLIVHHQNSVPVDLEHGKAVLSLKP</sequence>
<dbReference type="InParanoid" id="D6TBY4"/>
<dbReference type="AlphaFoldDB" id="D6TBY4"/>
<dbReference type="RefSeq" id="WP_007903721.1">
    <property type="nucleotide sequence ID" value="NZ_ADVG01000001.1"/>
</dbReference>
<dbReference type="STRING" id="485913.Krac_9387"/>
<dbReference type="Gene3D" id="3.10.450.50">
    <property type="match status" value="1"/>
</dbReference>
<evidence type="ECO:0000313" key="2">
    <source>
        <dbReference type="EMBL" id="EFH88020.1"/>
    </source>
</evidence>
<dbReference type="NCBIfam" id="TIGR02246">
    <property type="entry name" value="SgcJ/EcaC family oxidoreductase"/>
    <property type="match status" value="1"/>
</dbReference>
<feature type="domain" description="SnoaL-like" evidence="1">
    <location>
        <begin position="14"/>
        <end position="135"/>
    </location>
</feature>
<comment type="caution">
    <text evidence="2">The sequence shown here is derived from an EMBL/GenBank/DDBJ whole genome shotgun (WGS) entry which is preliminary data.</text>
</comment>
<dbReference type="EMBL" id="ADVG01000001">
    <property type="protein sequence ID" value="EFH88020.1"/>
    <property type="molecule type" value="Genomic_DNA"/>
</dbReference>
<organism evidence="2 3">
    <name type="scientific">Ktedonobacter racemifer DSM 44963</name>
    <dbReference type="NCBI Taxonomy" id="485913"/>
    <lineage>
        <taxon>Bacteria</taxon>
        <taxon>Bacillati</taxon>
        <taxon>Chloroflexota</taxon>
        <taxon>Ktedonobacteria</taxon>
        <taxon>Ktedonobacterales</taxon>
        <taxon>Ktedonobacteraceae</taxon>
        <taxon>Ktedonobacter</taxon>
    </lineage>
</organism>
<dbReference type="InterPro" id="IPR032710">
    <property type="entry name" value="NTF2-like_dom_sf"/>
</dbReference>
<dbReference type="OrthoDB" id="161633at2"/>
<dbReference type="eggNOG" id="COG4319">
    <property type="taxonomic scope" value="Bacteria"/>
</dbReference>
<dbReference type="InterPro" id="IPR011944">
    <property type="entry name" value="Steroid_delta5-4_isomerase"/>
</dbReference>
<evidence type="ECO:0000313" key="3">
    <source>
        <dbReference type="Proteomes" id="UP000004508"/>
    </source>
</evidence>
<keyword evidence="3" id="KW-1185">Reference proteome</keyword>
<proteinExistence type="predicted"/>
<name>D6TBY4_KTERA</name>
<accession>D6TBY4</accession>
<dbReference type="InterPro" id="IPR037401">
    <property type="entry name" value="SnoaL-like"/>
</dbReference>
<evidence type="ECO:0000259" key="1">
    <source>
        <dbReference type="Pfam" id="PF13474"/>
    </source>
</evidence>
<gene>
    <name evidence="2" type="ORF">Krac_9387</name>
</gene>
<reference evidence="2 3" key="1">
    <citation type="journal article" date="2011" name="Stand. Genomic Sci.">
        <title>Non-contiguous finished genome sequence and contextual data of the filamentous soil bacterium Ktedonobacter racemifer type strain (SOSP1-21).</title>
        <authorList>
            <person name="Chang Y.J."/>
            <person name="Land M."/>
            <person name="Hauser L."/>
            <person name="Chertkov O."/>
            <person name="Del Rio T.G."/>
            <person name="Nolan M."/>
            <person name="Copeland A."/>
            <person name="Tice H."/>
            <person name="Cheng J.F."/>
            <person name="Lucas S."/>
            <person name="Han C."/>
            <person name="Goodwin L."/>
            <person name="Pitluck S."/>
            <person name="Ivanova N."/>
            <person name="Ovchinikova G."/>
            <person name="Pati A."/>
            <person name="Chen A."/>
            <person name="Palaniappan K."/>
            <person name="Mavromatis K."/>
            <person name="Liolios K."/>
            <person name="Brettin T."/>
            <person name="Fiebig A."/>
            <person name="Rohde M."/>
            <person name="Abt B."/>
            <person name="Goker M."/>
            <person name="Detter J.C."/>
            <person name="Woyke T."/>
            <person name="Bristow J."/>
            <person name="Eisen J.A."/>
            <person name="Markowitz V."/>
            <person name="Hugenholtz P."/>
            <person name="Kyrpides N.C."/>
            <person name="Klenk H.P."/>
            <person name="Lapidus A."/>
        </authorList>
    </citation>
    <scope>NUCLEOTIDE SEQUENCE [LARGE SCALE GENOMIC DNA]</scope>
    <source>
        <strain evidence="3">DSM 44963</strain>
    </source>
</reference>
<dbReference type="SUPFAM" id="SSF54427">
    <property type="entry name" value="NTF2-like"/>
    <property type="match status" value="1"/>
</dbReference>
<protein>
    <recommendedName>
        <fullName evidence="1">SnoaL-like domain-containing protein</fullName>
    </recommendedName>
</protein>
<dbReference type="Pfam" id="PF13474">
    <property type="entry name" value="SnoaL_3"/>
    <property type="match status" value="1"/>
</dbReference>
<dbReference type="Proteomes" id="UP000004508">
    <property type="component" value="Unassembled WGS sequence"/>
</dbReference>